<organism evidence="1 2">
    <name type="scientific">Xenoophorus captivus</name>
    <dbReference type="NCBI Taxonomy" id="1517983"/>
    <lineage>
        <taxon>Eukaryota</taxon>
        <taxon>Metazoa</taxon>
        <taxon>Chordata</taxon>
        <taxon>Craniata</taxon>
        <taxon>Vertebrata</taxon>
        <taxon>Euteleostomi</taxon>
        <taxon>Actinopterygii</taxon>
        <taxon>Neopterygii</taxon>
        <taxon>Teleostei</taxon>
        <taxon>Neoteleostei</taxon>
        <taxon>Acanthomorphata</taxon>
        <taxon>Ovalentaria</taxon>
        <taxon>Atherinomorphae</taxon>
        <taxon>Cyprinodontiformes</taxon>
        <taxon>Goodeidae</taxon>
        <taxon>Xenoophorus</taxon>
    </lineage>
</organism>
<dbReference type="InterPro" id="IPR032675">
    <property type="entry name" value="LRR_dom_sf"/>
</dbReference>
<dbReference type="SUPFAM" id="SSF52058">
    <property type="entry name" value="L domain-like"/>
    <property type="match status" value="1"/>
</dbReference>
<comment type="caution">
    <text evidence="1">The sequence shown here is derived from an EMBL/GenBank/DDBJ whole genome shotgun (WGS) entry which is preliminary data.</text>
</comment>
<protein>
    <submittedName>
        <fullName evidence="1">Uncharacterized protein</fullName>
    </submittedName>
</protein>
<evidence type="ECO:0000313" key="1">
    <source>
        <dbReference type="EMBL" id="MEQ2212725.1"/>
    </source>
</evidence>
<dbReference type="Gene3D" id="3.80.10.10">
    <property type="entry name" value="Ribonuclease Inhibitor"/>
    <property type="match status" value="1"/>
</dbReference>
<keyword evidence="2" id="KW-1185">Reference proteome</keyword>
<sequence length="89" mass="9875">LNGLRCIKCETPDPLNHVTQLDLRDNCLDSLDLNSVCNLETLNCQRNQLGTLTLSGFTLRMLLTGSNRESNRAPTGCYYYLPVCSGPLL</sequence>
<reference evidence="1 2" key="1">
    <citation type="submission" date="2021-06" db="EMBL/GenBank/DDBJ databases">
        <authorList>
            <person name="Palmer J.M."/>
        </authorList>
    </citation>
    <scope>NUCLEOTIDE SEQUENCE [LARGE SCALE GENOMIC DNA]</scope>
    <source>
        <strain evidence="1 2">XC_2019</strain>
        <tissue evidence="1">Muscle</tissue>
    </source>
</reference>
<feature type="non-terminal residue" evidence="1">
    <location>
        <position position="1"/>
    </location>
</feature>
<proteinExistence type="predicted"/>
<dbReference type="Proteomes" id="UP001434883">
    <property type="component" value="Unassembled WGS sequence"/>
</dbReference>
<name>A0ABV0RWU1_9TELE</name>
<evidence type="ECO:0000313" key="2">
    <source>
        <dbReference type="Proteomes" id="UP001434883"/>
    </source>
</evidence>
<accession>A0ABV0RWU1</accession>
<gene>
    <name evidence="1" type="ORF">XENOCAPTIV_004036</name>
</gene>
<dbReference type="EMBL" id="JAHRIN010060236">
    <property type="protein sequence ID" value="MEQ2212725.1"/>
    <property type="molecule type" value="Genomic_DNA"/>
</dbReference>